<sequence length="162" mass="18861">MTEKIRLTTSDDQEFIVERNIIERSVLIKNLLNDTGYDEDSEAIPLPNVRSSVFKKVIEWAEHHKDTTFPDDDDEDARKSAPIDDWDKDFLKVVDQEMLYEIILAANFLNIRPLLDAGCKTVAEMIRGKSADEIRRTFNIVNDFSPDEEEAIKRENEWAEDR</sequence>
<keyword evidence="2 3" id="KW-0833">Ubl conjugation pathway</keyword>
<accession>A0A9P8Q983</accession>
<evidence type="ECO:0000313" key="6">
    <source>
        <dbReference type="EMBL" id="KAH3686291.1"/>
    </source>
</evidence>
<organism evidence="6 7">
    <name type="scientific">Wickerhamomyces pijperi</name>
    <name type="common">Yeast</name>
    <name type="synonym">Pichia pijperi</name>
    <dbReference type="NCBI Taxonomy" id="599730"/>
    <lineage>
        <taxon>Eukaryota</taxon>
        <taxon>Fungi</taxon>
        <taxon>Dikarya</taxon>
        <taxon>Ascomycota</taxon>
        <taxon>Saccharomycotina</taxon>
        <taxon>Saccharomycetes</taxon>
        <taxon>Phaffomycetales</taxon>
        <taxon>Wickerhamomycetaceae</taxon>
        <taxon>Wickerhamomyces</taxon>
    </lineage>
</organism>
<dbReference type="AlphaFoldDB" id="A0A9P8Q983"/>
<protein>
    <recommendedName>
        <fullName evidence="3">E3 ubiquitin ligase complex SCF subunit</fullName>
    </recommendedName>
</protein>
<dbReference type="PANTHER" id="PTHR11165">
    <property type="entry name" value="SKP1"/>
    <property type="match status" value="1"/>
</dbReference>
<evidence type="ECO:0000256" key="1">
    <source>
        <dbReference type="ARBA" id="ARBA00009993"/>
    </source>
</evidence>
<comment type="similarity">
    <text evidence="1 3">Belongs to the SKP1 family.</text>
</comment>
<dbReference type="CDD" id="cd18322">
    <property type="entry name" value="BTB_POZ_SKP1"/>
    <property type="match status" value="1"/>
</dbReference>
<dbReference type="Gene3D" id="3.30.710.10">
    <property type="entry name" value="Potassium Channel Kv1.1, Chain A"/>
    <property type="match status" value="1"/>
</dbReference>
<dbReference type="InterPro" id="IPR001232">
    <property type="entry name" value="SKP1-like"/>
</dbReference>
<proteinExistence type="inferred from homology"/>
<dbReference type="InterPro" id="IPR016073">
    <property type="entry name" value="Skp1_comp_POZ"/>
</dbReference>
<dbReference type="InterPro" id="IPR036296">
    <property type="entry name" value="SKP1-like_dim_sf"/>
</dbReference>
<feature type="domain" description="SKP1 component dimerisation" evidence="4">
    <location>
        <begin position="113"/>
        <end position="159"/>
    </location>
</feature>
<dbReference type="GO" id="GO:0006511">
    <property type="term" value="P:ubiquitin-dependent protein catabolic process"/>
    <property type="evidence" value="ECO:0007669"/>
    <property type="project" value="InterPro"/>
</dbReference>
<reference evidence="6" key="2">
    <citation type="submission" date="2021-01" db="EMBL/GenBank/DDBJ databases">
        <authorList>
            <person name="Schikora-Tamarit M.A."/>
        </authorList>
    </citation>
    <scope>NUCLEOTIDE SEQUENCE</scope>
    <source>
        <strain evidence="6">CBS2887</strain>
    </source>
</reference>
<name>A0A9P8Q983_WICPI</name>
<dbReference type="InterPro" id="IPR011333">
    <property type="entry name" value="SKP1/BTB/POZ_sf"/>
</dbReference>
<dbReference type="InterPro" id="IPR016072">
    <property type="entry name" value="Skp1_comp_dimer"/>
</dbReference>
<dbReference type="OrthoDB" id="2342932at2759"/>
<dbReference type="InterPro" id="IPR016897">
    <property type="entry name" value="SKP1"/>
</dbReference>
<dbReference type="Pfam" id="PF03931">
    <property type="entry name" value="Skp1_POZ"/>
    <property type="match status" value="1"/>
</dbReference>
<evidence type="ECO:0000259" key="5">
    <source>
        <dbReference type="Pfam" id="PF03931"/>
    </source>
</evidence>
<comment type="caution">
    <text evidence="6">The sequence shown here is derived from an EMBL/GenBank/DDBJ whole genome shotgun (WGS) entry which is preliminary data.</text>
</comment>
<dbReference type="Proteomes" id="UP000774326">
    <property type="component" value="Unassembled WGS sequence"/>
</dbReference>
<dbReference type="SMART" id="SM00512">
    <property type="entry name" value="Skp1"/>
    <property type="match status" value="1"/>
</dbReference>
<evidence type="ECO:0000259" key="4">
    <source>
        <dbReference type="Pfam" id="PF01466"/>
    </source>
</evidence>
<comment type="function">
    <text evidence="3">Essential component of the SCF (SKP1-CUL1-F-box protein) E3 ubiquitin ligase complexes, which mediate the ubiquitination and subsequent proteasomal degradation of target proteins.</text>
</comment>
<dbReference type="SUPFAM" id="SSF54695">
    <property type="entry name" value="POZ domain"/>
    <property type="match status" value="1"/>
</dbReference>
<keyword evidence="7" id="KW-1185">Reference proteome</keyword>
<evidence type="ECO:0000256" key="3">
    <source>
        <dbReference type="PIRNR" id="PIRNR028729"/>
    </source>
</evidence>
<evidence type="ECO:0000256" key="2">
    <source>
        <dbReference type="ARBA" id="ARBA00022786"/>
    </source>
</evidence>
<dbReference type="SUPFAM" id="SSF81382">
    <property type="entry name" value="Skp1 dimerisation domain-like"/>
    <property type="match status" value="1"/>
</dbReference>
<dbReference type="FunFam" id="3.30.710.10:FF:000133">
    <property type="entry name" value="Suppressor of kinetochore protein 1"/>
    <property type="match status" value="1"/>
</dbReference>
<dbReference type="EMBL" id="JAEUBG010001468">
    <property type="protein sequence ID" value="KAH3686291.1"/>
    <property type="molecule type" value="Genomic_DNA"/>
</dbReference>
<reference evidence="6" key="1">
    <citation type="journal article" date="2021" name="Open Biol.">
        <title>Shared evolutionary footprints suggest mitochondrial oxidative damage underlies multiple complex I losses in fungi.</title>
        <authorList>
            <person name="Schikora-Tamarit M.A."/>
            <person name="Marcet-Houben M."/>
            <person name="Nosek J."/>
            <person name="Gabaldon T."/>
        </authorList>
    </citation>
    <scope>NUCLEOTIDE SEQUENCE</scope>
    <source>
        <strain evidence="6">CBS2887</strain>
    </source>
</reference>
<feature type="domain" description="SKP1 component POZ" evidence="5">
    <location>
        <begin position="4"/>
        <end position="66"/>
    </location>
</feature>
<gene>
    <name evidence="6" type="ORF">WICPIJ_002740</name>
</gene>
<comment type="pathway">
    <text evidence="3">Protein modification; protein ubiquitination.</text>
</comment>
<dbReference type="Pfam" id="PF01466">
    <property type="entry name" value="Skp1"/>
    <property type="match status" value="1"/>
</dbReference>
<dbReference type="PIRSF" id="PIRSF028729">
    <property type="entry name" value="E3_ubiquit_lig_SCF_Skp"/>
    <property type="match status" value="1"/>
</dbReference>
<comment type="subunit">
    <text evidence="3">Component of the SCF (SKP1-CUL1-F-box protein) E3 ubiquitin ligase complexes.</text>
</comment>
<evidence type="ECO:0000313" key="7">
    <source>
        <dbReference type="Proteomes" id="UP000774326"/>
    </source>
</evidence>